<dbReference type="AlphaFoldDB" id="A0A5J5FX62"/>
<feature type="region of interest" description="Disordered" evidence="1">
    <location>
        <begin position="96"/>
        <end position="162"/>
    </location>
</feature>
<organism evidence="2 3">
    <name type="scientific">Affinibrenneria salicis</name>
    <dbReference type="NCBI Taxonomy" id="2590031"/>
    <lineage>
        <taxon>Bacteria</taxon>
        <taxon>Pseudomonadati</taxon>
        <taxon>Pseudomonadota</taxon>
        <taxon>Gammaproteobacteria</taxon>
        <taxon>Enterobacterales</taxon>
        <taxon>Pectobacteriaceae</taxon>
        <taxon>Affinibrenneria</taxon>
    </lineage>
</organism>
<proteinExistence type="predicted"/>
<name>A0A5J5FX62_9GAMM</name>
<accession>A0A5J5FX62</accession>
<dbReference type="EMBL" id="VYKJ01000008">
    <property type="protein sequence ID" value="KAA8998528.1"/>
    <property type="molecule type" value="Genomic_DNA"/>
</dbReference>
<evidence type="ECO:0000313" key="3">
    <source>
        <dbReference type="Proteomes" id="UP000335415"/>
    </source>
</evidence>
<evidence type="ECO:0000313" key="2">
    <source>
        <dbReference type="EMBL" id="KAA8998528.1"/>
    </source>
</evidence>
<sequence length="175" mass="19469">MIIYTCFSGWHMNKYDDIKQFKEKLNLEHIDYKDTSENDVHAPSQEWAILKQVAGANGVADDAARQRTGGFPAIPVPVNKEEFRSASLLQAVSQQLPADRNAAAHAAERPTAPITSRQPAPASATTDAAPRNADNADEKPRFRRLFRQKSSAVDENDKRRNTPLKSLLETIALCR</sequence>
<keyword evidence="3" id="KW-1185">Reference proteome</keyword>
<feature type="compositionally biased region" description="Low complexity" evidence="1">
    <location>
        <begin position="97"/>
        <end position="130"/>
    </location>
</feature>
<gene>
    <name evidence="2" type="primary">bcsO</name>
    <name evidence="2" type="ORF">FJU30_16135</name>
</gene>
<reference evidence="2 3" key="1">
    <citation type="submission" date="2019-09" db="EMBL/GenBank/DDBJ databases">
        <authorList>
            <person name="Li Y."/>
        </authorList>
    </citation>
    <scope>NUCLEOTIDE SEQUENCE [LARGE SCALE GENOMIC DNA]</scope>
    <source>
        <strain evidence="2 3">L3-3HA</strain>
    </source>
</reference>
<protein>
    <submittedName>
        <fullName evidence="2">Cellulose biosynthesis protein BcsO</fullName>
    </submittedName>
</protein>
<dbReference type="Proteomes" id="UP000335415">
    <property type="component" value="Unassembled WGS sequence"/>
</dbReference>
<dbReference type="OrthoDB" id="6434633at2"/>
<evidence type="ECO:0000256" key="1">
    <source>
        <dbReference type="SAM" id="MobiDB-lite"/>
    </source>
</evidence>
<comment type="caution">
    <text evidence="2">The sequence shown here is derived from an EMBL/GenBank/DDBJ whole genome shotgun (WGS) entry which is preliminary data.</text>
</comment>